<dbReference type="EMBL" id="VAHF01000002">
    <property type="protein sequence ID" value="TXG69318.1"/>
    <property type="molecule type" value="Genomic_DNA"/>
</dbReference>
<gene>
    <name evidence="2" type="ORF">EZV62_004253</name>
</gene>
<proteinExistence type="predicted"/>
<dbReference type="AlphaFoldDB" id="A0A5C7IJI0"/>
<feature type="transmembrane region" description="Helical" evidence="1">
    <location>
        <begin position="30"/>
        <end position="49"/>
    </location>
</feature>
<protein>
    <submittedName>
        <fullName evidence="2">Uncharacterized protein</fullName>
    </submittedName>
</protein>
<evidence type="ECO:0000256" key="1">
    <source>
        <dbReference type="SAM" id="Phobius"/>
    </source>
</evidence>
<reference evidence="3" key="1">
    <citation type="journal article" date="2019" name="Gigascience">
        <title>De novo genome assembly of the endangered Acer yangbiense, a plant species with extremely small populations endemic to Yunnan Province, China.</title>
        <authorList>
            <person name="Yang J."/>
            <person name="Wariss H.M."/>
            <person name="Tao L."/>
            <person name="Zhang R."/>
            <person name="Yun Q."/>
            <person name="Hollingsworth P."/>
            <person name="Dao Z."/>
            <person name="Luo G."/>
            <person name="Guo H."/>
            <person name="Ma Y."/>
            <person name="Sun W."/>
        </authorList>
    </citation>
    <scope>NUCLEOTIDE SEQUENCE [LARGE SCALE GENOMIC DNA]</scope>
    <source>
        <strain evidence="3">cv. Malutang</strain>
    </source>
</reference>
<comment type="caution">
    <text evidence="2">The sequence shown here is derived from an EMBL/GenBank/DDBJ whole genome shotgun (WGS) entry which is preliminary data.</text>
</comment>
<accession>A0A5C7IJI0</accession>
<keyword evidence="1" id="KW-0472">Membrane</keyword>
<evidence type="ECO:0000313" key="3">
    <source>
        <dbReference type="Proteomes" id="UP000323000"/>
    </source>
</evidence>
<keyword evidence="3" id="KW-1185">Reference proteome</keyword>
<dbReference type="Proteomes" id="UP000323000">
    <property type="component" value="Chromosome 2"/>
</dbReference>
<evidence type="ECO:0000313" key="2">
    <source>
        <dbReference type="EMBL" id="TXG69318.1"/>
    </source>
</evidence>
<name>A0A5C7IJI0_9ROSI</name>
<keyword evidence="1" id="KW-0812">Transmembrane</keyword>
<sequence>MFLAMILSSILIWGHLWECHWKGTWLRRGWIPICGSMVILILLQLTFYLGQWRGLRLVSTEPLYASSKTFIPVYTYSCSSDHELCISLFRQHISMTSWHGCCLGSFN</sequence>
<organism evidence="2 3">
    <name type="scientific">Acer yangbiense</name>
    <dbReference type="NCBI Taxonomy" id="1000413"/>
    <lineage>
        <taxon>Eukaryota</taxon>
        <taxon>Viridiplantae</taxon>
        <taxon>Streptophyta</taxon>
        <taxon>Embryophyta</taxon>
        <taxon>Tracheophyta</taxon>
        <taxon>Spermatophyta</taxon>
        <taxon>Magnoliopsida</taxon>
        <taxon>eudicotyledons</taxon>
        <taxon>Gunneridae</taxon>
        <taxon>Pentapetalae</taxon>
        <taxon>rosids</taxon>
        <taxon>malvids</taxon>
        <taxon>Sapindales</taxon>
        <taxon>Sapindaceae</taxon>
        <taxon>Hippocastanoideae</taxon>
        <taxon>Acereae</taxon>
        <taxon>Acer</taxon>
    </lineage>
</organism>
<keyword evidence="1" id="KW-1133">Transmembrane helix</keyword>